<evidence type="ECO:0000256" key="1">
    <source>
        <dbReference type="ARBA" id="ARBA00010838"/>
    </source>
</evidence>
<evidence type="ECO:0000313" key="8">
    <source>
        <dbReference type="Proteomes" id="UP001642520"/>
    </source>
</evidence>
<protein>
    <recommendedName>
        <fullName evidence="2">beta-glucosidase</fullName>
        <ecNumber evidence="2">3.2.1.21</ecNumber>
    </recommendedName>
</protein>
<evidence type="ECO:0000256" key="4">
    <source>
        <dbReference type="ARBA" id="ARBA00023295"/>
    </source>
</evidence>
<feature type="active site" description="Nucleophile" evidence="5">
    <location>
        <position position="409"/>
    </location>
</feature>
<keyword evidence="8" id="KW-1185">Reference proteome</keyword>
<dbReference type="PROSITE" id="PS00572">
    <property type="entry name" value="GLYCOSYL_HYDROL_F1_1"/>
    <property type="match status" value="1"/>
</dbReference>
<dbReference type="EC" id="3.2.1.21" evidence="2"/>
<evidence type="ECO:0000256" key="5">
    <source>
        <dbReference type="PROSITE-ProRule" id="PRU10055"/>
    </source>
</evidence>
<dbReference type="PANTHER" id="PTHR10353">
    <property type="entry name" value="GLYCOSYL HYDROLASE"/>
    <property type="match status" value="1"/>
</dbReference>
<evidence type="ECO:0000256" key="3">
    <source>
        <dbReference type="ARBA" id="ARBA00022801"/>
    </source>
</evidence>
<name>A0ABP1NZ05_XYLVO</name>
<evidence type="ECO:0000256" key="2">
    <source>
        <dbReference type="ARBA" id="ARBA00012744"/>
    </source>
</evidence>
<reference evidence="7 8" key="1">
    <citation type="submission" date="2024-08" db="EMBL/GenBank/DDBJ databases">
        <authorList>
            <person name="Will J Nash"/>
            <person name="Angela Man"/>
            <person name="Seanna McTaggart"/>
            <person name="Kendall Baker"/>
            <person name="Tom Barker"/>
            <person name="Leah Catchpole"/>
            <person name="Alex Durrant"/>
            <person name="Karim Gharbi"/>
            <person name="Naomi Irish"/>
            <person name="Gemy Kaithakottil"/>
            <person name="Debby Ku"/>
            <person name="Aaliyah Providence"/>
            <person name="Felix Shaw"/>
            <person name="David Swarbreck"/>
            <person name="Chris Watkins"/>
            <person name="Ann M. McCartney"/>
            <person name="Giulio Formenti"/>
            <person name="Alice Mouton"/>
            <person name="Noel Vella"/>
            <person name="Bjorn M von Reumont"/>
            <person name="Adriana Vella"/>
            <person name="Wilfried Haerty"/>
        </authorList>
    </citation>
    <scope>NUCLEOTIDE SEQUENCE [LARGE SCALE GENOMIC DNA]</scope>
</reference>
<dbReference type="PRINTS" id="PR00131">
    <property type="entry name" value="GLHYDRLASE1"/>
</dbReference>
<dbReference type="InterPro" id="IPR017853">
    <property type="entry name" value="GH"/>
</dbReference>
<organism evidence="7 8">
    <name type="scientific">Xylocopa violacea</name>
    <name type="common">Violet carpenter bee</name>
    <name type="synonym">Apis violacea</name>
    <dbReference type="NCBI Taxonomy" id="135666"/>
    <lineage>
        <taxon>Eukaryota</taxon>
        <taxon>Metazoa</taxon>
        <taxon>Ecdysozoa</taxon>
        <taxon>Arthropoda</taxon>
        <taxon>Hexapoda</taxon>
        <taxon>Insecta</taxon>
        <taxon>Pterygota</taxon>
        <taxon>Neoptera</taxon>
        <taxon>Endopterygota</taxon>
        <taxon>Hymenoptera</taxon>
        <taxon>Apocrita</taxon>
        <taxon>Aculeata</taxon>
        <taxon>Apoidea</taxon>
        <taxon>Anthophila</taxon>
        <taxon>Apidae</taxon>
        <taxon>Xylocopa</taxon>
        <taxon>Xylocopa</taxon>
    </lineage>
</organism>
<comment type="caution">
    <text evidence="7">The sequence shown here is derived from an EMBL/GenBank/DDBJ whole genome shotgun (WGS) entry which is preliminary data.</text>
</comment>
<dbReference type="Pfam" id="PF00232">
    <property type="entry name" value="Glyco_hydro_1"/>
    <property type="match status" value="1"/>
</dbReference>
<proteinExistence type="inferred from homology"/>
<dbReference type="InterPro" id="IPR018120">
    <property type="entry name" value="Glyco_hydro_1_AS"/>
</dbReference>
<dbReference type="EMBL" id="CAXAJV020001293">
    <property type="protein sequence ID" value="CAL7945104.1"/>
    <property type="molecule type" value="Genomic_DNA"/>
</dbReference>
<keyword evidence="3" id="KW-0378">Hydrolase</keyword>
<sequence length="500" mass="57443">MHQYFSTDMVATLSLGSCIILLLAISASGLESLDDEHLRFPPNFLLGVATAAYQIEGAWNVSDKGESIWDRLVHMKDGRIYNNETGDVAADSYHKYKQDIAILKKLGFKAYRFSVSWPRILPTGFSNQISKDGVQYYHNLIDEILANGITPMMTLYHWDHPQVLEEMGGWLNSEIVDWFGDYARIVYREFGSKVKLFIPINEPLSVCQDGYQTGKHAPGKKLHGFGEYMCMHNVIKAHARAYRIYESEFKKEQKGEVGMMINGFAYMPQNPNDQLAANISFEFYVDWSIHPIYSKDGDYPPLMKELVANKSREQGYARSRMPTFEPEWIKYIRGASDFLAVNHYSSKLVTAGTMGPVPSLENDQGVKNFYNPLWKGSASDWLKVVPEGFRYYLRQLAAHYGNPRMYITENGVSDRGTLNDDDRIYYYREYLKQMLLAIHVDGVNVQGYMLWSLLDNFEWQSGYSERFGIVYVDFDDPNRPRILKKSASWWQSVIAAGKVL</sequence>
<evidence type="ECO:0000256" key="6">
    <source>
        <dbReference type="RuleBase" id="RU003690"/>
    </source>
</evidence>
<evidence type="ECO:0000313" key="7">
    <source>
        <dbReference type="EMBL" id="CAL7945104.1"/>
    </source>
</evidence>
<dbReference type="InterPro" id="IPR001360">
    <property type="entry name" value="Glyco_hydro_1"/>
</dbReference>
<dbReference type="Proteomes" id="UP001642520">
    <property type="component" value="Unassembled WGS sequence"/>
</dbReference>
<gene>
    <name evidence="7" type="ORF">XYLVIOL_LOCUS7019</name>
</gene>
<dbReference type="Gene3D" id="3.20.20.80">
    <property type="entry name" value="Glycosidases"/>
    <property type="match status" value="1"/>
</dbReference>
<dbReference type="PANTHER" id="PTHR10353:SF36">
    <property type="entry name" value="LP05116P"/>
    <property type="match status" value="1"/>
</dbReference>
<keyword evidence="4" id="KW-0326">Glycosidase</keyword>
<comment type="similarity">
    <text evidence="1 6">Belongs to the glycosyl hydrolase 1 family.</text>
</comment>
<accession>A0ABP1NZ05</accession>
<dbReference type="SUPFAM" id="SSF51445">
    <property type="entry name" value="(Trans)glycosidases"/>
    <property type="match status" value="1"/>
</dbReference>